<dbReference type="RefSeq" id="WP_183439114.1">
    <property type="nucleotide sequence ID" value="NZ_JACHXD010000001.1"/>
</dbReference>
<dbReference type="SUPFAM" id="SSF88946">
    <property type="entry name" value="Sigma2 domain of RNA polymerase sigma factors"/>
    <property type="match status" value="1"/>
</dbReference>
<dbReference type="EMBL" id="JACHXD010000001">
    <property type="protein sequence ID" value="MBB3117116.1"/>
    <property type="molecule type" value="Genomic_DNA"/>
</dbReference>
<dbReference type="InterPro" id="IPR013249">
    <property type="entry name" value="RNA_pol_sigma70_r4_t2"/>
</dbReference>
<dbReference type="Pfam" id="PF08281">
    <property type="entry name" value="Sigma70_r4_2"/>
    <property type="match status" value="1"/>
</dbReference>
<sequence length="165" mass="18357">MSSSHPLHSLYTDHGAWLRNWLRAKLGNAWDAADLAHDTYVRILHAGTRPAAEDGRRYLAQVANGLMIDLFRRRQIEAAYLEALRVLPEAQTPSEEDRALAVEAVLELDRLLHKLPAKARSAFLLCKLDGMNYRDIAAQLDVSVSSVEKYIAAALQACCLALYSA</sequence>
<reference evidence="7 8" key="1">
    <citation type="submission" date="2020-08" db="EMBL/GenBank/DDBJ databases">
        <title>Genomic Encyclopedia of Type Strains, Phase III (KMG-III): the genomes of soil and plant-associated and newly described type strains.</title>
        <authorList>
            <person name="Whitman W."/>
        </authorList>
    </citation>
    <scope>NUCLEOTIDE SEQUENCE [LARGE SCALE GENOMIC DNA]</scope>
    <source>
        <strain evidence="7 8">CECT 8897</strain>
    </source>
</reference>
<dbReference type="InterPro" id="IPR014284">
    <property type="entry name" value="RNA_pol_sigma-70_dom"/>
</dbReference>
<comment type="caution">
    <text evidence="7">The sequence shown here is derived from an EMBL/GenBank/DDBJ whole genome shotgun (WGS) entry which is preliminary data.</text>
</comment>
<evidence type="ECO:0000256" key="1">
    <source>
        <dbReference type="ARBA" id="ARBA00010641"/>
    </source>
</evidence>
<evidence type="ECO:0000256" key="3">
    <source>
        <dbReference type="ARBA" id="ARBA00023082"/>
    </source>
</evidence>
<feature type="domain" description="RNA polymerase sigma-70 region 2" evidence="5">
    <location>
        <begin position="10"/>
        <end position="75"/>
    </location>
</feature>
<dbReference type="InterPro" id="IPR036388">
    <property type="entry name" value="WH-like_DNA-bd_sf"/>
</dbReference>
<comment type="similarity">
    <text evidence="1">Belongs to the sigma-70 factor family. ECF subfamily.</text>
</comment>
<dbReference type="GO" id="GO:0003677">
    <property type="term" value="F:DNA binding"/>
    <property type="evidence" value="ECO:0007669"/>
    <property type="project" value="InterPro"/>
</dbReference>
<keyword evidence="4" id="KW-0804">Transcription</keyword>
<evidence type="ECO:0000313" key="8">
    <source>
        <dbReference type="Proteomes" id="UP000541535"/>
    </source>
</evidence>
<evidence type="ECO:0000259" key="5">
    <source>
        <dbReference type="Pfam" id="PF04542"/>
    </source>
</evidence>
<accession>A0A7W5B622</accession>
<gene>
    <name evidence="7" type="ORF">FHS03_000135</name>
</gene>
<dbReference type="PANTHER" id="PTHR43133">
    <property type="entry name" value="RNA POLYMERASE ECF-TYPE SIGMA FACTO"/>
    <property type="match status" value="1"/>
</dbReference>
<evidence type="ECO:0000256" key="4">
    <source>
        <dbReference type="ARBA" id="ARBA00023163"/>
    </source>
</evidence>
<dbReference type="PANTHER" id="PTHR43133:SF63">
    <property type="entry name" value="RNA POLYMERASE SIGMA FACTOR FECI-RELATED"/>
    <property type="match status" value="1"/>
</dbReference>
<dbReference type="NCBIfam" id="TIGR02937">
    <property type="entry name" value="sigma70-ECF"/>
    <property type="match status" value="1"/>
</dbReference>
<organism evidence="7 8">
    <name type="scientific">Pseudoduganella violacea</name>
    <dbReference type="NCBI Taxonomy" id="1715466"/>
    <lineage>
        <taxon>Bacteria</taxon>
        <taxon>Pseudomonadati</taxon>
        <taxon>Pseudomonadota</taxon>
        <taxon>Betaproteobacteria</taxon>
        <taxon>Burkholderiales</taxon>
        <taxon>Oxalobacteraceae</taxon>
        <taxon>Telluria group</taxon>
        <taxon>Pseudoduganella</taxon>
    </lineage>
</organism>
<dbReference type="GO" id="GO:0006352">
    <property type="term" value="P:DNA-templated transcription initiation"/>
    <property type="evidence" value="ECO:0007669"/>
    <property type="project" value="InterPro"/>
</dbReference>
<keyword evidence="2" id="KW-0805">Transcription regulation</keyword>
<keyword evidence="8" id="KW-1185">Reference proteome</keyword>
<name>A0A7W5B622_9BURK</name>
<dbReference type="InterPro" id="IPR013325">
    <property type="entry name" value="RNA_pol_sigma_r2"/>
</dbReference>
<feature type="domain" description="RNA polymerase sigma factor 70 region 4 type 2" evidence="6">
    <location>
        <begin position="107"/>
        <end position="158"/>
    </location>
</feature>
<dbReference type="InterPro" id="IPR013324">
    <property type="entry name" value="RNA_pol_sigma_r3/r4-like"/>
</dbReference>
<dbReference type="Proteomes" id="UP000541535">
    <property type="component" value="Unassembled WGS sequence"/>
</dbReference>
<evidence type="ECO:0000256" key="2">
    <source>
        <dbReference type="ARBA" id="ARBA00023015"/>
    </source>
</evidence>
<dbReference type="SUPFAM" id="SSF88659">
    <property type="entry name" value="Sigma3 and sigma4 domains of RNA polymerase sigma factors"/>
    <property type="match status" value="1"/>
</dbReference>
<evidence type="ECO:0000313" key="7">
    <source>
        <dbReference type="EMBL" id="MBB3117116.1"/>
    </source>
</evidence>
<dbReference type="Gene3D" id="1.10.10.10">
    <property type="entry name" value="Winged helix-like DNA-binding domain superfamily/Winged helix DNA-binding domain"/>
    <property type="match status" value="1"/>
</dbReference>
<dbReference type="Gene3D" id="1.10.1740.10">
    <property type="match status" value="1"/>
</dbReference>
<dbReference type="InterPro" id="IPR039425">
    <property type="entry name" value="RNA_pol_sigma-70-like"/>
</dbReference>
<dbReference type="GO" id="GO:0016987">
    <property type="term" value="F:sigma factor activity"/>
    <property type="evidence" value="ECO:0007669"/>
    <property type="project" value="UniProtKB-KW"/>
</dbReference>
<keyword evidence="3" id="KW-0731">Sigma factor</keyword>
<protein>
    <submittedName>
        <fullName evidence="7">RNA polymerase sigma-70 factor (ECF subfamily)</fullName>
    </submittedName>
</protein>
<proteinExistence type="inferred from homology"/>
<dbReference type="InterPro" id="IPR007627">
    <property type="entry name" value="RNA_pol_sigma70_r2"/>
</dbReference>
<evidence type="ECO:0000259" key="6">
    <source>
        <dbReference type="Pfam" id="PF08281"/>
    </source>
</evidence>
<dbReference type="AlphaFoldDB" id="A0A7W5B622"/>
<dbReference type="Pfam" id="PF04542">
    <property type="entry name" value="Sigma70_r2"/>
    <property type="match status" value="1"/>
</dbReference>